<organism evidence="2 3">
    <name type="scientific">Candidatus Colwellbacteria bacterium CG10_big_fil_rev_8_21_14_0_10_42_22</name>
    <dbReference type="NCBI Taxonomy" id="1974540"/>
    <lineage>
        <taxon>Bacteria</taxon>
        <taxon>Candidatus Colwelliibacteriota</taxon>
    </lineage>
</organism>
<feature type="domain" description="Spore protein YkvP/CgeB glycosyl transferase-like" evidence="1">
    <location>
        <begin position="270"/>
        <end position="355"/>
    </location>
</feature>
<proteinExistence type="predicted"/>
<gene>
    <name evidence="2" type="ORF">COT89_00840</name>
</gene>
<dbReference type="Pfam" id="PF13524">
    <property type="entry name" value="Glyco_trans_1_2"/>
    <property type="match status" value="1"/>
</dbReference>
<dbReference type="AlphaFoldDB" id="A0A2H0VIR0"/>
<accession>A0A2H0VIR0</accession>
<name>A0A2H0VIR0_9BACT</name>
<evidence type="ECO:0000259" key="1">
    <source>
        <dbReference type="Pfam" id="PF13524"/>
    </source>
</evidence>
<protein>
    <recommendedName>
        <fullName evidence="1">Spore protein YkvP/CgeB glycosyl transferase-like domain-containing protein</fullName>
    </recommendedName>
</protein>
<sequence>MKILLVNYKYEYDRGWNNLGRRSTSYYLEYLPLKAVAEEHGHSADIFYIDEAIMTKGIEGARKMFWEYIMTKKPDVCLAGFNEYDLGKKVYCRVKNETSTELVYIGDDDTWRWERVSRHFADCFNWILTYDGRAIKKYKSIGCKNIIHHQPGVDLETYHKLENAKKDIDVSFVGLWSKPREQLIHYLRKQGIDVFVRGVGWPEGPVSQEELIRIINRSKIALSLNTPAFYFGWRPIVRLFFRRAYFGEGGLPIKLDIHNFFDNIRSWFMKRNAQVKSRHFEVPACGTLEMTQDADDMRDYYKLREEIVVYENKEDLVEKIKYYLMHDEEREAIAKAGYERTIREHSTKQRFEDIFKMMGKPL</sequence>
<evidence type="ECO:0000313" key="2">
    <source>
        <dbReference type="EMBL" id="PIR98239.1"/>
    </source>
</evidence>
<dbReference type="Proteomes" id="UP000231466">
    <property type="component" value="Unassembled WGS sequence"/>
</dbReference>
<dbReference type="InterPro" id="IPR055259">
    <property type="entry name" value="YkvP/CgeB_Glyco_trans-like"/>
</dbReference>
<comment type="caution">
    <text evidence="2">The sequence shown here is derived from an EMBL/GenBank/DDBJ whole genome shotgun (WGS) entry which is preliminary data.</text>
</comment>
<dbReference type="EMBL" id="PFAH01000002">
    <property type="protein sequence ID" value="PIR98239.1"/>
    <property type="molecule type" value="Genomic_DNA"/>
</dbReference>
<evidence type="ECO:0000313" key="3">
    <source>
        <dbReference type="Proteomes" id="UP000231466"/>
    </source>
</evidence>
<reference evidence="3" key="1">
    <citation type="submission" date="2017-09" db="EMBL/GenBank/DDBJ databases">
        <title>Depth-based differentiation of microbial function through sediment-hosted aquifers and enrichment of novel symbionts in the deep terrestrial subsurface.</title>
        <authorList>
            <person name="Probst A.J."/>
            <person name="Ladd B."/>
            <person name="Jarett J.K."/>
            <person name="Geller-Mcgrath D.E."/>
            <person name="Sieber C.M.K."/>
            <person name="Emerson J.B."/>
            <person name="Anantharaman K."/>
            <person name="Thomas B.C."/>
            <person name="Malmstrom R."/>
            <person name="Stieglmeier M."/>
            <person name="Klingl A."/>
            <person name="Woyke T."/>
            <person name="Ryan C.M."/>
            <person name="Banfield J.F."/>
        </authorList>
    </citation>
    <scope>NUCLEOTIDE SEQUENCE [LARGE SCALE GENOMIC DNA]</scope>
</reference>